<evidence type="ECO:0000313" key="2">
    <source>
        <dbReference type="EMBL" id="OBY29114.1"/>
    </source>
</evidence>
<dbReference type="Pfam" id="PF09250">
    <property type="entry name" value="Prim-Pol"/>
    <property type="match status" value="1"/>
</dbReference>
<feature type="domain" description="DNA primase/polymerase bifunctional N-terminal" evidence="1">
    <location>
        <begin position="14"/>
        <end position="168"/>
    </location>
</feature>
<dbReference type="EMBL" id="LFOE01000183">
    <property type="protein sequence ID" value="OBY29114.1"/>
    <property type="molecule type" value="Genomic_DNA"/>
</dbReference>
<name>A0A1B8S8R6_9MYCO</name>
<feature type="non-terminal residue" evidence="2">
    <location>
        <position position="1"/>
    </location>
</feature>
<reference evidence="2 3" key="1">
    <citation type="submission" date="2015-06" db="EMBL/GenBank/DDBJ databases">
        <title>Genome sequence of Mycobacterium kumamotonense strain Roo.</title>
        <authorList>
            <person name="Greninger A.L."/>
            <person name="Cunningham G."/>
            <person name="Miller S."/>
        </authorList>
    </citation>
    <scope>NUCLEOTIDE SEQUENCE [LARGE SCALE GENOMIC DNA]</scope>
    <source>
        <strain evidence="2 3">Roo</strain>
    </source>
</reference>
<dbReference type="InterPro" id="IPR015330">
    <property type="entry name" value="DNA_primase/pol_bifunc_N"/>
</dbReference>
<evidence type="ECO:0000313" key="3">
    <source>
        <dbReference type="Proteomes" id="UP000092668"/>
    </source>
</evidence>
<comment type="caution">
    <text evidence="2">The sequence shown here is derived from an EMBL/GenBank/DDBJ whole genome shotgun (WGS) entry which is preliminary data.</text>
</comment>
<dbReference type="SUPFAM" id="SSF56747">
    <property type="entry name" value="Prim-pol domain"/>
    <property type="match status" value="1"/>
</dbReference>
<accession>A0A1B8S8R6</accession>
<sequence length="294" mass="31810">GADVIDVTDIGTHAVEYAIRNWPVFPLRGKVPAIPGGRGMLDATTDVAKIVRWWGGRFAGANIGGRLPQNVIVLDIDPRNGGDGTINDLQSKCGELPNTLTTISGRGDGGRHLFYRRPHGELSSKALGPGIDLKTSAGYVVLPPSIHPDSGQPYTRIEHPVASPPNWLTDLLRIQPRATAKYSRSTAAVSGQSIADTFSRTASWASILEPHGWRCLDADPDGDRARWRHPSATSPSSATVRHGCLFVYSPNTPFEVTEAQNPHGYTRFRAYAVLNHDGDLRAAHRSLRKASLSS</sequence>
<protein>
    <submittedName>
        <fullName evidence="2">DNA primase</fullName>
    </submittedName>
</protein>
<keyword evidence="3" id="KW-1185">Reference proteome</keyword>
<dbReference type="AlphaFoldDB" id="A0A1B8S8R6"/>
<gene>
    <name evidence="2" type="ORF">ACT18_24865</name>
</gene>
<dbReference type="PATRIC" id="fig|354243.3.peg.5225"/>
<evidence type="ECO:0000259" key="1">
    <source>
        <dbReference type="SMART" id="SM00943"/>
    </source>
</evidence>
<dbReference type="RefSeq" id="WP_236734284.1">
    <property type="nucleotide sequence ID" value="NZ_LFOE01000183.1"/>
</dbReference>
<dbReference type="Proteomes" id="UP000092668">
    <property type="component" value="Unassembled WGS sequence"/>
</dbReference>
<organism evidence="2 3">
    <name type="scientific">Mycolicibacter kumamotonensis</name>
    <dbReference type="NCBI Taxonomy" id="354243"/>
    <lineage>
        <taxon>Bacteria</taxon>
        <taxon>Bacillati</taxon>
        <taxon>Actinomycetota</taxon>
        <taxon>Actinomycetes</taxon>
        <taxon>Mycobacteriales</taxon>
        <taxon>Mycobacteriaceae</taxon>
        <taxon>Mycolicibacter</taxon>
    </lineage>
</organism>
<proteinExistence type="predicted"/>
<dbReference type="SMART" id="SM00943">
    <property type="entry name" value="Prim-Pol"/>
    <property type="match status" value="1"/>
</dbReference>
<dbReference type="CDD" id="cd04859">
    <property type="entry name" value="Prim_Pol"/>
    <property type="match status" value="1"/>
</dbReference>